<comment type="caution">
    <text evidence="4">The sequence shown here is derived from an EMBL/GenBank/DDBJ whole genome shotgun (WGS) entry which is preliminary data.</text>
</comment>
<dbReference type="Pfam" id="PF00400">
    <property type="entry name" value="WD40"/>
    <property type="match status" value="1"/>
</dbReference>
<evidence type="ECO:0000313" key="4">
    <source>
        <dbReference type="EMBL" id="CAJ1946831.1"/>
    </source>
</evidence>
<dbReference type="EMBL" id="CAKOGP040001715">
    <property type="protein sequence ID" value="CAJ1946831.1"/>
    <property type="molecule type" value="Genomic_DNA"/>
</dbReference>
<evidence type="ECO:0000313" key="5">
    <source>
        <dbReference type="Proteomes" id="UP001295423"/>
    </source>
</evidence>
<sequence>MVTSSSDGSVTIFDIREKKPVLDWKLERADEEALCLSLGYEGNLVAVGSSRGKIHFLDVRSGRMLGTYENGHTNEVTQCCFQQTLSSSDGTSITTPTLISTCEDGLICLYDTTKPSEELALENIINVQSPVREAGFFGPRSDGIYCLTGDESLKLYNASSSICRKDSGHQLRNLLSQQMQTHLGTACPMEYLVDCSWDSSTNQLLLLAGSATGNAGVFQVGENDIAPVYHLGGGHQGVIRAWSRQSSSIFLTAGEDARLCEWSSQKIAPTSSTLKSKTIISKGSNNRRTTTERRGKVRRPRSKMTHTPYG</sequence>
<dbReference type="Proteomes" id="UP001295423">
    <property type="component" value="Unassembled WGS sequence"/>
</dbReference>
<feature type="compositionally biased region" description="Basic residues" evidence="3">
    <location>
        <begin position="295"/>
        <end position="304"/>
    </location>
</feature>
<keyword evidence="2" id="KW-0677">Repeat</keyword>
<accession>A0AAD2JGL4</accession>
<dbReference type="AlphaFoldDB" id="A0AAD2JGL4"/>
<gene>
    <name evidence="4" type="ORF">CYCCA115_LOCUS10858</name>
</gene>
<evidence type="ECO:0008006" key="6">
    <source>
        <dbReference type="Google" id="ProtNLM"/>
    </source>
</evidence>
<feature type="region of interest" description="Disordered" evidence="3">
    <location>
        <begin position="273"/>
        <end position="310"/>
    </location>
</feature>
<dbReference type="Gene3D" id="2.130.10.10">
    <property type="entry name" value="YVTN repeat-like/Quinoprotein amine dehydrogenase"/>
    <property type="match status" value="1"/>
</dbReference>
<dbReference type="PANTHER" id="PTHR22889">
    <property type="entry name" value="WD REPEAT-CONTAINING PROTEIN 89"/>
    <property type="match status" value="1"/>
</dbReference>
<evidence type="ECO:0000256" key="2">
    <source>
        <dbReference type="ARBA" id="ARBA00022737"/>
    </source>
</evidence>
<organism evidence="4 5">
    <name type="scientific">Cylindrotheca closterium</name>
    <dbReference type="NCBI Taxonomy" id="2856"/>
    <lineage>
        <taxon>Eukaryota</taxon>
        <taxon>Sar</taxon>
        <taxon>Stramenopiles</taxon>
        <taxon>Ochrophyta</taxon>
        <taxon>Bacillariophyta</taxon>
        <taxon>Bacillariophyceae</taxon>
        <taxon>Bacillariophycidae</taxon>
        <taxon>Bacillariales</taxon>
        <taxon>Bacillariaceae</taxon>
        <taxon>Cylindrotheca</taxon>
    </lineage>
</organism>
<dbReference type="SMART" id="SM00320">
    <property type="entry name" value="WD40"/>
    <property type="match status" value="3"/>
</dbReference>
<dbReference type="InterPro" id="IPR036322">
    <property type="entry name" value="WD40_repeat_dom_sf"/>
</dbReference>
<proteinExistence type="predicted"/>
<dbReference type="SUPFAM" id="SSF50978">
    <property type="entry name" value="WD40 repeat-like"/>
    <property type="match status" value="1"/>
</dbReference>
<evidence type="ECO:0000256" key="1">
    <source>
        <dbReference type="ARBA" id="ARBA00022574"/>
    </source>
</evidence>
<dbReference type="InterPro" id="IPR039328">
    <property type="entry name" value="WDR89"/>
</dbReference>
<feature type="compositionally biased region" description="Low complexity" evidence="3">
    <location>
        <begin position="273"/>
        <end position="284"/>
    </location>
</feature>
<dbReference type="PANTHER" id="PTHR22889:SF0">
    <property type="entry name" value="WD REPEAT-CONTAINING PROTEIN 89"/>
    <property type="match status" value="1"/>
</dbReference>
<dbReference type="InterPro" id="IPR001680">
    <property type="entry name" value="WD40_rpt"/>
</dbReference>
<protein>
    <recommendedName>
        <fullName evidence="6">WD repeat-containing protein 89</fullName>
    </recommendedName>
</protein>
<evidence type="ECO:0000256" key="3">
    <source>
        <dbReference type="SAM" id="MobiDB-lite"/>
    </source>
</evidence>
<name>A0AAD2JGL4_9STRA</name>
<dbReference type="InterPro" id="IPR015943">
    <property type="entry name" value="WD40/YVTN_repeat-like_dom_sf"/>
</dbReference>
<reference evidence="4" key="1">
    <citation type="submission" date="2023-08" db="EMBL/GenBank/DDBJ databases">
        <authorList>
            <person name="Audoor S."/>
            <person name="Bilcke G."/>
        </authorList>
    </citation>
    <scope>NUCLEOTIDE SEQUENCE</scope>
</reference>
<keyword evidence="5" id="KW-1185">Reference proteome</keyword>
<keyword evidence="1" id="KW-0853">WD repeat</keyword>